<dbReference type="Gene3D" id="3.40.50.150">
    <property type="entry name" value="Vaccinia Virus protein VP39"/>
    <property type="match status" value="1"/>
</dbReference>
<comment type="caution">
    <text evidence="2">The sequence shown here is derived from an EMBL/GenBank/DDBJ whole genome shotgun (WGS) entry which is preliminary data.</text>
</comment>
<keyword evidence="3" id="KW-1185">Reference proteome</keyword>
<organism evidence="2 3">
    <name type="scientific">Peiella sedimenti</name>
    <dbReference type="NCBI Taxonomy" id="3061083"/>
    <lineage>
        <taxon>Bacteria</taxon>
        <taxon>Pseudomonadati</taxon>
        <taxon>Pseudomonadota</taxon>
        <taxon>Alphaproteobacteria</taxon>
        <taxon>Caulobacterales</taxon>
        <taxon>Caulobacteraceae</taxon>
        <taxon>Peiella</taxon>
    </lineage>
</organism>
<evidence type="ECO:0000259" key="1">
    <source>
        <dbReference type="Pfam" id="PF13649"/>
    </source>
</evidence>
<accession>A0ABT8SMY7</accession>
<dbReference type="InterPro" id="IPR029063">
    <property type="entry name" value="SAM-dependent_MTases_sf"/>
</dbReference>
<protein>
    <submittedName>
        <fullName evidence="2">Class I SAM-dependent methyltransferase</fullName>
        <ecNumber evidence="2">2.1.-.-</ecNumber>
    </submittedName>
</protein>
<dbReference type="SUPFAM" id="SSF53335">
    <property type="entry name" value="S-adenosyl-L-methionine-dependent methyltransferases"/>
    <property type="match status" value="1"/>
</dbReference>
<dbReference type="GO" id="GO:0008168">
    <property type="term" value="F:methyltransferase activity"/>
    <property type="evidence" value="ECO:0007669"/>
    <property type="project" value="UniProtKB-KW"/>
</dbReference>
<evidence type="ECO:0000313" key="3">
    <source>
        <dbReference type="Proteomes" id="UP001169063"/>
    </source>
</evidence>
<feature type="domain" description="Methyltransferase" evidence="1">
    <location>
        <begin position="41"/>
        <end position="132"/>
    </location>
</feature>
<dbReference type="GO" id="GO:0032259">
    <property type="term" value="P:methylation"/>
    <property type="evidence" value="ECO:0007669"/>
    <property type="project" value="UniProtKB-KW"/>
</dbReference>
<dbReference type="InterPro" id="IPR041698">
    <property type="entry name" value="Methyltransf_25"/>
</dbReference>
<dbReference type="Proteomes" id="UP001169063">
    <property type="component" value="Unassembled WGS sequence"/>
</dbReference>
<dbReference type="Pfam" id="PF13649">
    <property type="entry name" value="Methyltransf_25"/>
    <property type="match status" value="1"/>
</dbReference>
<keyword evidence="2" id="KW-0489">Methyltransferase</keyword>
<sequence>MRPAAFNRIAYAEMGICNPLADGAFLEALGRADLPPGARACDLGCGNAHTSILMAGAGLQATAVERDPDMAELAAERIAARGAAVELKVGEGLQALDAQEAWSLIVAIGTTALTDPGPARFAGLAARLAPGGRLLFGDLMWKAEPDPAFRDLLHQTAVYESHAGWIEAGRASGLQPLWDRVSTEAEWDAYAGAMTGAVEAWIAANPDRPEASALRNRVALLRAMQQGEAGRTLGFGLYLFGKA</sequence>
<evidence type="ECO:0000313" key="2">
    <source>
        <dbReference type="EMBL" id="MDO1558983.1"/>
    </source>
</evidence>
<dbReference type="EC" id="2.1.-.-" evidence="2"/>
<reference evidence="2" key="1">
    <citation type="submission" date="2023-07" db="EMBL/GenBank/DDBJ databases">
        <title>Brevundimonas soil sp. nov., isolated from the soil of chemical plant.</title>
        <authorList>
            <person name="Wu N."/>
        </authorList>
    </citation>
    <scope>NUCLEOTIDE SEQUENCE</scope>
    <source>
        <strain evidence="2">XZ-24</strain>
    </source>
</reference>
<keyword evidence="2" id="KW-0808">Transferase</keyword>
<dbReference type="CDD" id="cd02440">
    <property type="entry name" value="AdoMet_MTases"/>
    <property type="match status" value="1"/>
</dbReference>
<proteinExistence type="predicted"/>
<dbReference type="EMBL" id="JAUKTR010000002">
    <property type="protein sequence ID" value="MDO1558983.1"/>
    <property type="molecule type" value="Genomic_DNA"/>
</dbReference>
<name>A0ABT8SMY7_9CAUL</name>
<dbReference type="RefSeq" id="WP_302109412.1">
    <property type="nucleotide sequence ID" value="NZ_JAUKTR010000002.1"/>
</dbReference>
<gene>
    <name evidence="2" type="ORF">Q0812_06025</name>
</gene>